<dbReference type="EMBL" id="JAODOP010000004">
    <property type="protein sequence ID" value="MEF3834451.1"/>
    <property type="molecule type" value="Genomic_DNA"/>
</dbReference>
<dbReference type="RefSeq" id="WP_303306775.1">
    <property type="nucleotide sequence ID" value="NZ_JAODOP010000004.1"/>
</dbReference>
<accession>A0ABU7XVR7</accession>
<evidence type="ECO:0000313" key="2">
    <source>
        <dbReference type="Proteomes" id="UP001337305"/>
    </source>
</evidence>
<protein>
    <submittedName>
        <fullName evidence="1">DUF4843 domain-containing protein</fullName>
    </submittedName>
</protein>
<dbReference type="Proteomes" id="UP001337305">
    <property type="component" value="Unassembled WGS sequence"/>
</dbReference>
<dbReference type="InterPro" id="IPR032299">
    <property type="entry name" value="DUF4843"/>
</dbReference>
<sequence length="251" mass="28746">MKNYIKKIGIMCLVVFSIMACETKETMVYEGKDVIYFSQALERRLDSIPISFAFDLEEVTDKIVDVKVRVQGYTTSYDRIAKIEVLDDQTTATEGVHFNLPREITVLKDSVYADIPVEFIRTDDMETEIFNLKFKLVPNDHFEVKVTGDQTSSNSKTSRPVVYDEFEISVSDQLVEPSIWNRFMVYLLGDFSRKKVYLFAEVNEIAVPDFSRFPNLSTIFNQTAKFKSYLNAQKAAGTPVLEDDGTEMIVP</sequence>
<gene>
    <name evidence="1" type="ORF">N1F79_15045</name>
</gene>
<comment type="caution">
    <text evidence="1">The sequence shown here is derived from an EMBL/GenBank/DDBJ whole genome shotgun (WGS) entry which is preliminary data.</text>
</comment>
<keyword evidence="2" id="KW-1185">Reference proteome</keyword>
<proteinExistence type="predicted"/>
<name>A0ABU7XVR7_9FLAO</name>
<evidence type="ECO:0000313" key="1">
    <source>
        <dbReference type="EMBL" id="MEF3834451.1"/>
    </source>
</evidence>
<dbReference type="Pfam" id="PF16132">
    <property type="entry name" value="DUF4843"/>
    <property type="match status" value="1"/>
</dbReference>
<organism evidence="1 2">
    <name type="scientific">Flavivirga spongiicola</name>
    <dbReference type="NCBI Taxonomy" id="421621"/>
    <lineage>
        <taxon>Bacteria</taxon>
        <taxon>Pseudomonadati</taxon>
        <taxon>Bacteroidota</taxon>
        <taxon>Flavobacteriia</taxon>
        <taxon>Flavobacteriales</taxon>
        <taxon>Flavobacteriaceae</taxon>
        <taxon>Flavivirga</taxon>
    </lineage>
</organism>
<reference evidence="1 2" key="1">
    <citation type="submission" date="2022-09" db="EMBL/GenBank/DDBJ databases">
        <title>Genome sequencing of Flavivirga sp. MEBiC05379.</title>
        <authorList>
            <person name="Oh H.-M."/>
            <person name="Kwon K.K."/>
            <person name="Park M.J."/>
            <person name="Yang S.-H."/>
        </authorList>
    </citation>
    <scope>NUCLEOTIDE SEQUENCE [LARGE SCALE GENOMIC DNA]</scope>
    <source>
        <strain evidence="1 2">MEBiC05379</strain>
    </source>
</reference>
<dbReference type="PROSITE" id="PS51257">
    <property type="entry name" value="PROKAR_LIPOPROTEIN"/>
    <property type="match status" value="1"/>
</dbReference>